<feature type="compositionally biased region" description="Low complexity" evidence="6">
    <location>
        <begin position="886"/>
        <end position="915"/>
    </location>
</feature>
<dbReference type="SUPFAM" id="SSF52172">
    <property type="entry name" value="CheY-like"/>
    <property type="match status" value="1"/>
</dbReference>
<keyword evidence="7" id="KW-1133">Transmembrane helix</keyword>
<dbReference type="InterPro" id="IPR005467">
    <property type="entry name" value="His_kinase_dom"/>
</dbReference>
<comment type="catalytic activity">
    <reaction evidence="1">
        <text>ATP + protein L-histidine = ADP + protein N-phospho-L-histidine.</text>
        <dbReference type="EC" id="2.7.13.3"/>
    </reaction>
</comment>
<keyword evidence="7" id="KW-0812">Transmembrane</keyword>
<feature type="compositionally biased region" description="Polar residues" evidence="6">
    <location>
        <begin position="924"/>
        <end position="938"/>
    </location>
</feature>
<accession>A0A7J0BIF2</accession>
<feature type="domain" description="Histidine kinase" evidence="9">
    <location>
        <begin position="419"/>
        <end position="640"/>
    </location>
</feature>
<gene>
    <name evidence="12" type="ORF">DSM101010T_13860</name>
</gene>
<evidence type="ECO:0000256" key="5">
    <source>
        <dbReference type="PROSITE-ProRule" id="PRU00169"/>
    </source>
</evidence>
<dbReference type="Pfam" id="PF07696">
    <property type="entry name" value="7TMR-DISMED2"/>
    <property type="match status" value="1"/>
</dbReference>
<keyword evidence="13" id="KW-1185">Reference proteome</keyword>
<dbReference type="PANTHER" id="PTHR45339">
    <property type="entry name" value="HYBRID SIGNAL TRANSDUCTION HISTIDINE KINASE J"/>
    <property type="match status" value="1"/>
</dbReference>
<feature type="domain" description="Response regulatory" evidence="10">
    <location>
        <begin position="673"/>
        <end position="790"/>
    </location>
</feature>
<dbReference type="InterPro" id="IPR036641">
    <property type="entry name" value="HPT_dom_sf"/>
</dbReference>
<evidence type="ECO:0000313" key="13">
    <source>
        <dbReference type="Proteomes" id="UP000503840"/>
    </source>
</evidence>
<keyword evidence="3 5" id="KW-0597">Phosphoprotein</keyword>
<feature type="region of interest" description="Disordered" evidence="6">
    <location>
        <begin position="847"/>
        <end position="866"/>
    </location>
</feature>
<dbReference type="PROSITE" id="PS50110">
    <property type="entry name" value="RESPONSE_REGULATORY"/>
    <property type="match status" value="1"/>
</dbReference>
<dbReference type="Pfam" id="PF00512">
    <property type="entry name" value="HisKA"/>
    <property type="match status" value="1"/>
</dbReference>
<feature type="transmembrane region" description="Helical" evidence="7">
    <location>
        <begin position="194"/>
        <end position="215"/>
    </location>
</feature>
<proteinExistence type="predicted"/>
<evidence type="ECO:0000256" key="8">
    <source>
        <dbReference type="SAM" id="SignalP"/>
    </source>
</evidence>
<feature type="transmembrane region" description="Helical" evidence="7">
    <location>
        <begin position="364"/>
        <end position="387"/>
    </location>
</feature>
<dbReference type="SUPFAM" id="SSF55874">
    <property type="entry name" value="ATPase domain of HSP90 chaperone/DNA topoisomerase II/histidine kinase"/>
    <property type="match status" value="1"/>
</dbReference>
<dbReference type="Gene3D" id="1.20.120.160">
    <property type="entry name" value="HPT domain"/>
    <property type="match status" value="1"/>
</dbReference>
<dbReference type="EC" id="2.7.13.3" evidence="2"/>
<dbReference type="PROSITE" id="PS50894">
    <property type="entry name" value="HPT"/>
    <property type="match status" value="1"/>
</dbReference>
<dbReference type="Gene3D" id="1.10.287.130">
    <property type="match status" value="1"/>
</dbReference>
<dbReference type="InterPro" id="IPR036890">
    <property type="entry name" value="HATPase_C_sf"/>
</dbReference>
<dbReference type="Gene3D" id="2.60.40.2380">
    <property type="match status" value="1"/>
</dbReference>
<dbReference type="GO" id="GO:0005524">
    <property type="term" value="F:ATP binding"/>
    <property type="evidence" value="ECO:0007669"/>
    <property type="project" value="UniProtKB-KW"/>
</dbReference>
<evidence type="ECO:0000259" key="9">
    <source>
        <dbReference type="PROSITE" id="PS50109"/>
    </source>
</evidence>
<dbReference type="EMBL" id="BLVO01000012">
    <property type="protein sequence ID" value="GFM33021.1"/>
    <property type="molecule type" value="Genomic_DNA"/>
</dbReference>
<dbReference type="SMART" id="SM00387">
    <property type="entry name" value="HATPase_c"/>
    <property type="match status" value="1"/>
</dbReference>
<dbReference type="SUPFAM" id="SSF47226">
    <property type="entry name" value="Histidine-containing phosphotransfer domain, HPT domain"/>
    <property type="match status" value="1"/>
</dbReference>
<feature type="region of interest" description="Disordered" evidence="6">
    <location>
        <begin position="876"/>
        <end position="965"/>
    </location>
</feature>
<dbReference type="InterPro" id="IPR004358">
    <property type="entry name" value="Sig_transdc_His_kin-like_C"/>
</dbReference>
<feature type="chain" id="PRO_5029853799" description="histidine kinase" evidence="8">
    <location>
        <begin position="30"/>
        <end position="1076"/>
    </location>
</feature>
<dbReference type="PRINTS" id="PR00344">
    <property type="entry name" value="BCTRLSENSOR"/>
</dbReference>
<evidence type="ECO:0000256" key="3">
    <source>
        <dbReference type="ARBA" id="ARBA00022553"/>
    </source>
</evidence>
<evidence type="ECO:0000256" key="4">
    <source>
        <dbReference type="PROSITE-ProRule" id="PRU00110"/>
    </source>
</evidence>
<organism evidence="12 13">
    <name type="scientific">Desulfovibrio subterraneus</name>
    <dbReference type="NCBI Taxonomy" id="2718620"/>
    <lineage>
        <taxon>Bacteria</taxon>
        <taxon>Pseudomonadati</taxon>
        <taxon>Thermodesulfobacteriota</taxon>
        <taxon>Desulfovibrionia</taxon>
        <taxon>Desulfovibrionales</taxon>
        <taxon>Desulfovibrionaceae</taxon>
        <taxon>Desulfovibrio</taxon>
    </lineage>
</organism>
<feature type="compositionally biased region" description="Low complexity" evidence="6">
    <location>
        <begin position="813"/>
        <end position="828"/>
    </location>
</feature>
<evidence type="ECO:0000313" key="12">
    <source>
        <dbReference type="EMBL" id="GFM33021.1"/>
    </source>
</evidence>
<comment type="caution">
    <text evidence="4">Lacks conserved residue(s) required for the propagation of feature annotation.</text>
</comment>
<protein>
    <recommendedName>
        <fullName evidence="2">histidine kinase</fullName>
        <ecNumber evidence="2">2.7.13.3</ecNumber>
    </recommendedName>
</protein>
<evidence type="ECO:0000256" key="7">
    <source>
        <dbReference type="SAM" id="Phobius"/>
    </source>
</evidence>
<feature type="transmembrane region" description="Helical" evidence="7">
    <location>
        <begin position="250"/>
        <end position="269"/>
    </location>
</feature>
<dbReference type="AlphaFoldDB" id="A0A7J0BIF2"/>
<dbReference type="InterPro" id="IPR008207">
    <property type="entry name" value="Sig_transdc_His_kin_Hpt_dom"/>
</dbReference>
<dbReference type="InterPro" id="IPR011006">
    <property type="entry name" value="CheY-like_superfamily"/>
</dbReference>
<sequence>MIASVAARQLSRIVITILFSMALCCPAFAASSPAVPLTVVMSSLPLKPHMDALEDPYGKLTIDQVASASYIQKFTPLAFRSVSGGVAACWLRLTLEADKTGRLHEELLYPVLDLGSAQPGGVQLFVPQYADDKSPWPTGWEALEATGTARFPLPVPPEGTVTCYVRIAGPTGLWFYPSLELRKANTPITGTPSYGIAIAGLAAGLVLLNFLMFAMGRGESRFWLGLYGALILLHNLSGPPPAPAGGLPFSAAWAILTPGLALVLLPHVGRHVLNTWDKVPAIDASLKGLSVFGAALAVAPLVPGCSGLVRILPLWPALALLTAIPALQCSRAKLPGAKRYLLACLLTAAGVLAVYIPLMSPEMARIAAVIPFAGATVGLLVLTPLVALPLTRPSESLCLSADDSSTPAETKPAQQLIARVSHDLRTPLHAICNAAESLTLAPLDADALKKVRTVQAAAGNLSTLVSDLLDASRISKGRMHLKQKPFDLQHILVEAHDIIQPMAEQKGLNLSWYMEPHLHVKYSGDADRLLQVLLNLLGNAVRFTDRGTVSFKVHRIAESTNAGHLLFTIKDNGISIPLQNQYDVFEEFCLSPESGTGRYGGSGLGLTIARDLISLMGGVICLQSSPNNGTEVSFSVRLHPLPGDVQITSPTARDDDFSSYSPFSKPPKPQANRILVADDVASNRQLVRFFLEGLPYQLEEARTGEEALARYKQQPFGMVLIDADMPGLGGSQAVQAIRALETELGLSAAPILALASRPEESARMLEAGSTATLLKPLSRMRLLEVVTRLAPAQEGADEDFAFEEPAQQQSFTAQPAAQPADRPAAKPAVSPAGKSTVETAVEAAIRKSGSAAEGSTTPDLTGQNADDLTVPEHWKERTDKQTQNQPSTPDTPAAAQAARLTATTGAVQAAPVRQQAADHDISGQPASTQSPSGTQSQERMPEQVQAKEQAKPLVHTAPSADSDMPTLDASLLPLVPGLLENIDEALADAHRSVRKGSPLGVQEAAGRLAGTASSFGLRVLERMARCVERAAQADDLDAILNLLPELENMAQRNNRALTDIYRMHKAMTATDPRTTR</sequence>
<dbReference type="RefSeq" id="WP_174404669.1">
    <property type="nucleotide sequence ID" value="NZ_BLVO01000012.1"/>
</dbReference>
<evidence type="ECO:0000256" key="2">
    <source>
        <dbReference type="ARBA" id="ARBA00012438"/>
    </source>
</evidence>
<dbReference type="Pfam" id="PF02518">
    <property type="entry name" value="HATPase_c"/>
    <property type="match status" value="1"/>
</dbReference>
<dbReference type="InterPro" id="IPR003661">
    <property type="entry name" value="HisK_dim/P_dom"/>
</dbReference>
<dbReference type="InterPro" id="IPR003594">
    <property type="entry name" value="HATPase_dom"/>
</dbReference>
<dbReference type="Gene3D" id="3.30.565.10">
    <property type="entry name" value="Histidine kinase-like ATPase, C-terminal domain"/>
    <property type="match status" value="1"/>
</dbReference>
<dbReference type="SMART" id="SM00388">
    <property type="entry name" value="HisKA"/>
    <property type="match status" value="1"/>
</dbReference>
<feature type="modified residue" description="4-aspartylphosphate" evidence="5">
    <location>
        <position position="722"/>
    </location>
</feature>
<evidence type="ECO:0000256" key="6">
    <source>
        <dbReference type="SAM" id="MobiDB-lite"/>
    </source>
</evidence>
<reference evidence="12 13" key="1">
    <citation type="submission" date="2020-05" db="EMBL/GenBank/DDBJ databases">
        <title>Draft genome sequence of Desulfovibrio sp. strain HN2T.</title>
        <authorList>
            <person name="Ueno A."/>
            <person name="Tamazawa S."/>
            <person name="Tamamura S."/>
            <person name="Murakami T."/>
            <person name="Kiyama T."/>
            <person name="Inomata H."/>
            <person name="Amano Y."/>
            <person name="Miyakawa K."/>
            <person name="Tamaki H."/>
            <person name="Naganuma T."/>
            <person name="Kaneko K."/>
        </authorList>
    </citation>
    <scope>NUCLEOTIDE SEQUENCE [LARGE SCALE GENOMIC DNA]</scope>
    <source>
        <strain evidence="12 13">HN2</strain>
    </source>
</reference>
<dbReference type="Pfam" id="PF00072">
    <property type="entry name" value="Response_reg"/>
    <property type="match status" value="1"/>
</dbReference>
<evidence type="ECO:0000259" key="11">
    <source>
        <dbReference type="PROSITE" id="PS50894"/>
    </source>
</evidence>
<dbReference type="InterPro" id="IPR011622">
    <property type="entry name" value="7TMR_DISM_rcpt_extracell_dom2"/>
</dbReference>
<dbReference type="GO" id="GO:0000155">
    <property type="term" value="F:phosphorelay sensor kinase activity"/>
    <property type="evidence" value="ECO:0007669"/>
    <property type="project" value="InterPro"/>
</dbReference>
<keyword evidence="8" id="KW-0732">Signal</keyword>
<dbReference type="Proteomes" id="UP000503840">
    <property type="component" value="Unassembled WGS sequence"/>
</dbReference>
<name>A0A7J0BIF2_9BACT</name>
<evidence type="ECO:0000259" key="10">
    <source>
        <dbReference type="PROSITE" id="PS50110"/>
    </source>
</evidence>
<feature type="transmembrane region" description="Helical" evidence="7">
    <location>
        <begin position="339"/>
        <end position="358"/>
    </location>
</feature>
<feature type="compositionally biased region" description="Polar residues" evidence="6">
    <location>
        <begin position="853"/>
        <end position="866"/>
    </location>
</feature>
<dbReference type="InterPro" id="IPR001789">
    <property type="entry name" value="Sig_transdc_resp-reg_receiver"/>
</dbReference>
<dbReference type="InterPro" id="IPR036097">
    <property type="entry name" value="HisK_dim/P_sf"/>
</dbReference>
<evidence type="ECO:0000256" key="1">
    <source>
        <dbReference type="ARBA" id="ARBA00000085"/>
    </source>
</evidence>
<dbReference type="CDD" id="cd17546">
    <property type="entry name" value="REC_hyHK_CKI1_RcsC-like"/>
    <property type="match status" value="1"/>
</dbReference>
<dbReference type="SMART" id="SM00448">
    <property type="entry name" value="REC"/>
    <property type="match status" value="1"/>
</dbReference>
<feature type="signal peptide" evidence="8">
    <location>
        <begin position="1"/>
        <end position="29"/>
    </location>
</feature>
<keyword evidence="7" id="KW-0472">Membrane</keyword>
<feature type="transmembrane region" description="Helical" evidence="7">
    <location>
        <begin position="222"/>
        <end position="238"/>
    </location>
</feature>
<dbReference type="GO" id="GO:0005886">
    <property type="term" value="C:plasma membrane"/>
    <property type="evidence" value="ECO:0007669"/>
    <property type="project" value="UniProtKB-SubCell"/>
</dbReference>
<feature type="domain" description="HPt" evidence="11">
    <location>
        <begin position="960"/>
        <end position="1057"/>
    </location>
</feature>
<comment type="caution">
    <text evidence="12">The sequence shown here is derived from an EMBL/GenBank/DDBJ whole genome shotgun (WGS) entry which is preliminary data.</text>
</comment>
<dbReference type="SUPFAM" id="SSF47384">
    <property type="entry name" value="Homodimeric domain of signal transducing histidine kinase"/>
    <property type="match status" value="1"/>
</dbReference>
<feature type="transmembrane region" description="Helical" evidence="7">
    <location>
        <begin position="281"/>
        <end position="302"/>
    </location>
</feature>
<dbReference type="PROSITE" id="PS50109">
    <property type="entry name" value="HIS_KIN"/>
    <property type="match status" value="1"/>
</dbReference>
<dbReference type="PANTHER" id="PTHR45339:SF5">
    <property type="entry name" value="HISTIDINE KINASE"/>
    <property type="match status" value="1"/>
</dbReference>
<feature type="region of interest" description="Disordered" evidence="6">
    <location>
        <begin position="806"/>
        <end position="837"/>
    </location>
</feature>
<dbReference type="CDD" id="cd00082">
    <property type="entry name" value="HisKA"/>
    <property type="match status" value="1"/>
</dbReference>
<dbReference type="Gene3D" id="3.40.50.2300">
    <property type="match status" value="1"/>
</dbReference>